<evidence type="ECO:0000313" key="3">
    <source>
        <dbReference type="Proteomes" id="UP000193200"/>
    </source>
</evidence>
<dbReference type="Pfam" id="PF11747">
    <property type="entry name" value="RebB"/>
    <property type="match status" value="1"/>
</dbReference>
<dbReference type="RefSeq" id="WP_176245036.1">
    <property type="nucleotide sequence ID" value="NZ_FWFR01000002.1"/>
</dbReference>
<dbReference type="AlphaFoldDB" id="A0A1Y5TD57"/>
<protein>
    <submittedName>
        <fullName evidence="2">Killing trait</fullName>
    </submittedName>
</protein>
<organism evidence="2 3">
    <name type="scientific">Oceanibacterium hippocampi</name>
    <dbReference type="NCBI Taxonomy" id="745714"/>
    <lineage>
        <taxon>Bacteria</taxon>
        <taxon>Pseudomonadati</taxon>
        <taxon>Pseudomonadota</taxon>
        <taxon>Alphaproteobacteria</taxon>
        <taxon>Sneathiellales</taxon>
        <taxon>Sneathiellaceae</taxon>
        <taxon>Oceanibacterium</taxon>
    </lineage>
</organism>
<dbReference type="EMBL" id="FWFR01000002">
    <property type="protein sequence ID" value="SLN57696.1"/>
    <property type="molecule type" value="Genomic_DNA"/>
</dbReference>
<dbReference type="InterPro" id="IPR021070">
    <property type="entry name" value="Killing_trait_RebB"/>
</dbReference>
<dbReference type="Proteomes" id="UP000193200">
    <property type="component" value="Unassembled WGS sequence"/>
</dbReference>
<gene>
    <name evidence="2" type="ORF">OCH7691_02537</name>
</gene>
<accession>A0A1Y5TD57</accession>
<keyword evidence="3" id="KW-1185">Reference proteome</keyword>
<name>A0A1Y5TD57_9PROT</name>
<sequence>MTQTGNATSSPITDSVMTVNELVLGSAPAEALAAIYMTVAQATGMSAQSAVVNQQAMNLLAGATAAVGAAGILGLGLNSAQTKNNPQDMLTLVQQVFGLLEGKDSGGGGTGGDTGGGGTGGNTGGGGTGGDTGGGGTNDNGGKP</sequence>
<proteinExistence type="predicted"/>
<evidence type="ECO:0000256" key="1">
    <source>
        <dbReference type="SAM" id="MobiDB-lite"/>
    </source>
</evidence>
<feature type="compositionally biased region" description="Gly residues" evidence="1">
    <location>
        <begin position="105"/>
        <end position="144"/>
    </location>
</feature>
<feature type="region of interest" description="Disordered" evidence="1">
    <location>
        <begin position="102"/>
        <end position="144"/>
    </location>
</feature>
<evidence type="ECO:0000313" key="2">
    <source>
        <dbReference type="EMBL" id="SLN57696.1"/>
    </source>
</evidence>
<reference evidence="2 3" key="1">
    <citation type="submission" date="2017-03" db="EMBL/GenBank/DDBJ databases">
        <authorList>
            <person name="Afonso C.L."/>
            <person name="Miller P.J."/>
            <person name="Scott M.A."/>
            <person name="Spackman E."/>
            <person name="Goraichik I."/>
            <person name="Dimitrov K.M."/>
            <person name="Suarez D.L."/>
            <person name="Swayne D.E."/>
        </authorList>
    </citation>
    <scope>NUCLEOTIDE SEQUENCE [LARGE SCALE GENOMIC DNA]</scope>
    <source>
        <strain evidence="2 3">CECT 7691</strain>
    </source>
</reference>
<dbReference type="InParanoid" id="A0A1Y5TD57"/>